<dbReference type="InterPro" id="IPR001680">
    <property type="entry name" value="WD40_rpt"/>
</dbReference>
<dbReference type="GO" id="GO:0046872">
    <property type="term" value="F:metal ion binding"/>
    <property type="evidence" value="ECO:0007669"/>
    <property type="project" value="UniProtKB-KW"/>
</dbReference>
<dbReference type="PROSITE" id="PS50082">
    <property type="entry name" value="WD_REPEATS_2"/>
    <property type="match status" value="3"/>
</dbReference>
<dbReference type="InterPro" id="IPR017149">
    <property type="entry name" value="GSH_degradosome_Dug2"/>
</dbReference>
<dbReference type="HOGENOM" id="CLU_008535_1_0_1"/>
<dbReference type="InterPro" id="IPR036322">
    <property type="entry name" value="WD40_repeat_dom_sf"/>
</dbReference>
<keyword evidence="2" id="KW-0645">Protease</keyword>
<proteinExistence type="inferred from homology"/>
<dbReference type="PROSITE" id="PS00758">
    <property type="entry name" value="ARGE_DAPE_CPG2_1"/>
    <property type="match status" value="1"/>
</dbReference>
<dbReference type="PANTHER" id="PTHR43270">
    <property type="entry name" value="BETA-ALA-HIS DIPEPTIDASE"/>
    <property type="match status" value="1"/>
</dbReference>
<dbReference type="Pfam" id="PF00400">
    <property type="entry name" value="WD40"/>
    <property type="match status" value="2"/>
</dbReference>
<accession>A0A0C2J1X3</accession>
<dbReference type="Pfam" id="PF01546">
    <property type="entry name" value="Peptidase_M20"/>
    <property type="match status" value="1"/>
</dbReference>
<feature type="repeat" description="WD" evidence="5">
    <location>
        <begin position="267"/>
        <end position="285"/>
    </location>
</feature>
<dbReference type="Gene3D" id="2.130.10.10">
    <property type="entry name" value="YVTN repeat-like/Quinoprotein amine dehydrogenase"/>
    <property type="match status" value="2"/>
</dbReference>
<dbReference type="VEuPathDB" id="FungiDB:SPBR_03899"/>
<comment type="caution">
    <text evidence="7">The sequence shown here is derived from an EMBL/GenBank/DDBJ whole genome shotgun (WGS) entry which is preliminary data.</text>
</comment>
<dbReference type="Gene3D" id="3.40.630.10">
    <property type="entry name" value="Zn peptidases"/>
    <property type="match status" value="2"/>
</dbReference>
<dbReference type="GO" id="GO:0006508">
    <property type="term" value="P:proteolysis"/>
    <property type="evidence" value="ECO:0007669"/>
    <property type="project" value="UniProtKB-KW"/>
</dbReference>
<evidence type="ECO:0000256" key="6">
    <source>
        <dbReference type="SAM" id="MobiDB-lite"/>
    </source>
</evidence>
<sequence>MPAVVPPQAAPRSSSSATLAMADGEGGTQGSPPERLHDLKHDSSVLAIAVSGEYVFAGTHDGEILVWSLDSFQQVTRIQAHKRSVLCLFMSPAGTASSTFSTSSTSSTSSTNPSTDSSSLPPGPLLVSSAGDATISIWSPTTFQRLYEIYSTYDVGDIFSVALSVQHQTVYIGAQDTTIQWVKVNDPRRRVTPESAHHPDKRQHRFFDSKAVGGTTTPRRNEERWGLIPRAQTVLEVHPSAIRQFAHYGYVYSMLMARGPAHNLGVDEEVLISGGGDGTVKVWKIGQVAEGGAGHVDKEEADDSDDMDETGGTIREVMTLGHDDGASVLSLAIDGSFLYCGKLDGVIELWDLDTRQRLRVIKAHNSAIMTLQMNWGALISASANGFAAKHNTVHYGGASSDDLSSSSASASTETVSVSQKYQCISRWQAHDGKVLASATTTYKKARLYITGANDEIVSIWRVGDRCSTGALGDGQTAANGDSAAVAAAEDVMIVNLRDFVAYKTVSSRPEFAEDCHRGATFLCSLFKKLGGEVEMLQTRDKAHNPVVYAKFAGKQQQEVHEGTSETRRKRILFYGHYDVVAADTKKGKWLSDPFALKGVNGYLYGRGVSDNKGPIMAALYAVTDLLQAKSLESDVIFLIEGEEETGSRGFQETVREHQALIGPIDYILLANSYWLDDETPCLTYGLRGVLHATVCVDSANPDLHSGVDGSYMMAEPLSDLTMVLSKLKGPRNRVMIPAFYDGVLPLRPEEEARFDAITSMLVQRNPDTSEPADILKAGLMSRWREPNLTIHRYKVSGPDGSLVSCHACANISFRLVPGQELDDIVASLEAFLQSEFAALESTNTLTVHVDNKAEPWLGDPDNYIFQTLEAAIIKAWGMDGPVVAVEPEEEKEKNVEATTETATEMATETATEAATTARTAVPSPVYKARRPLYIREGGSIPAIRFLEKQFGAPAAHLPCGQASDAAHLDNERLRVVNLLKSRAIFKQVFETL</sequence>
<keyword evidence="5" id="KW-0853">WD repeat</keyword>
<dbReference type="PIRSF" id="PIRSF037237">
    <property type="entry name" value="Peptidase_WD_repeats_DUG2"/>
    <property type="match status" value="1"/>
</dbReference>
<evidence type="ECO:0000256" key="5">
    <source>
        <dbReference type="PROSITE-ProRule" id="PRU00221"/>
    </source>
</evidence>
<keyword evidence="8" id="KW-1185">Reference proteome</keyword>
<evidence type="ECO:0000256" key="2">
    <source>
        <dbReference type="ARBA" id="ARBA00022670"/>
    </source>
</evidence>
<dbReference type="SMART" id="SM00320">
    <property type="entry name" value="WD40"/>
    <property type="match status" value="7"/>
</dbReference>
<feature type="repeat" description="WD" evidence="5">
    <location>
        <begin position="319"/>
        <end position="360"/>
    </location>
</feature>
<gene>
    <name evidence="7" type="ORF">SPBR_03899</name>
</gene>
<feature type="repeat" description="WD" evidence="5">
    <location>
        <begin position="38"/>
        <end position="77"/>
    </location>
</feature>
<name>A0A0C2J1X3_9PEZI</name>
<comment type="similarity">
    <text evidence="1">Belongs to the peptidase M20A family.</text>
</comment>
<dbReference type="RefSeq" id="XP_040623326.1">
    <property type="nucleotide sequence ID" value="XM_040762187.1"/>
</dbReference>
<dbReference type="InterPro" id="IPR051458">
    <property type="entry name" value="Cyt/Met_Dipeptidase"/>
</dbReference>
<evidence type="ECO:0000313" key="7">
    <source>
        <dbReference type="EMBL" id="KIH95316.1"/>
    </source>
</evidence>
<organism evidence="7 8">
    <name type="scientific">Sporothrix brasiliensis 5110</name>
    <dbReference type="NCBI Taxonomy" id="1398154"/>
    <lineage>
        <taxon>Eukaryota</taxon>
        <taxon>Fungi</taxon>
        <taxon>Dikarya</taxon>
        <taxon>Ascomycota</taxon>
        <taxon>Pezizomycotina</taxon>
        <taxon>Sordariomycetes</taxon>
        <taxon>Sordariomycetidae</taxon>
        <taxon>Ophiostomatales</taxon>
        <taxon>Ophiostomataceae</taxon>
        <taxon>Sporothrix</taxon>
    </lineage>
</organism>
<dbReference type="SUPFAM" id="SSF50978">
    <property type="entry name" value="WD40 repeat-like"/>
    <property type="match status" value="1"/>
</dbReference>
<dbReference type="InterPro" id="IPR002933">
    <property type="entry name" value="Peptidase_M20"/>
</dbReference>
<dbReference type="GO" id="GO:0008233">
    <property type="term" value="F:peptidase activity"/>
    <property type="evidence" value="ECO:0007669"/>
    <property type="project" value="UniProtKB-KW"/>
</dbReference>
<dbReference type="Proteomes" id="UP000031575">
    <property type="component" value="Unassembled WGS sequence"/>
</dbReference>
<feature type="region of interest" description="Disordered" evidence="6">
    <location>
        <begin position="1"/>
        <end position="37"/>
    </location>
</feature>
<evidence type="ECO:0000256" key="4">
    <source>
        <dbReference type="ARBA" id="ARBA00022801"/>
    </source>
</evidence>
<dbReference type="Gene3D" id="3.30.70.360">
    <property type="match status" value="1"/>
</dbReference>
<dbReference type="GeneID" id="63677108"/>
<evidence type="ECO:0000313" key="8">
    <source>
        <dbReference type="Proteomes" id="UP000031575"/>
    </source>
</evidence>
<reference evidence="7 8" key="1">
    <citation type="journal article" date="2014" name="BMC Genomics">
        <title>Comparative genomics of the major fungal agents of human and animal Sporotrichosis: Sporothrix schenckii and Sporothrix brasiliensis.</title>
        <authorList>
            <person name="Teixeira M.M."/>
            <person name="de Almeida L.G."/>
            <person name="Kubitschek-Barreira P."/>
            <person name="Alves F.L."/>
            <person name="Kioshima E.S."/>
            <person name="Abadio A.K."/>
            <person name="Fernandes L."/>
            <person name="Derengowski L.S."/>
            <person name="Ferreira K.S."/>
            <person name="Souza R.C."/>
            <person name="Ruiz J.C."/>
            <person name="de Andrade N.C."/>
            <person name="Paes H.C."/>
            <person name="Nicola A.M."/>
            <person name="Albuquerque P."/>
            <person name="Gerber A.L."/>
            <person name="Martins V.P."/>
            <person name="Peconick L.D."/>
            <person name="Neto A.V."/>
            <person name="Chaucanez C.B."/>
            <person name="Silva P.A."/>
            <person name="Cunha O.L."/>
            <person name="de Oliveira F.F."/>
            <person name="dos Santos T.C."/>
            <person name="Barros A.L."/>
            <person name="Soares M.A."/>
            <person name="de Oliveira L.M."/>
            <person name="Marini M.M."/>
            <person name="Villalobos-Duno H."/>
            <person name="Cunha M.M."/>
            <person name="de Hoog S."/>
            <person name="da Silveira J.F."/>
            <person name="Henrissat B."/>
            <person name="Nino-Vega G.A."/>
            <person name="Cisalpino P.S."/>
            <person name="Mora-Montes H.M."/>
            <person name="Almeida S.R."/>
            <person name="Stajich J.E."/>
            <person name="Lopes-Bezerra L.M."/>
            <person name="Vasconcelos A.T."/>
            <person name="Felipe M.S."/>
        </authorList>
    </citation>
    <scope>NUCLEOTIDE SEQUENCE [LARGE SCALE GENOMIC DNA]</scope>
    <source>
        <strain evidence="7 8">5110</strain>
    </source>
</reference>
<dbReference type="InterPro" id="IPR001261">
    <property type="entry name" value="ArgE/DapE_CS"/>
</dbReference>
<protein>
    <submittedName>
        <fullName evidence="7">Di-and tripeptidase</fullName>
    </submittedName>
</protein>
<dbReference type="SUPFAM" id="SSF53187">
    <property type="entry name" value="Zn-dependent exopeptidases"/>
    <property type="match status" value="1"/>
</dbReference>
<keyword evidence="3" id="KW-0479">Metal-binding</keyword>
<keyword evidence="4" id="KW-0378">Hydrolase</keyword>
<dbReference type="OrthoDB" id="7832001at2759"/>
<evidence type="ECO:0000256" key="1">
    <source>
        <dbReference type="ARBA" id="ARBA00006247"/>
    </source>
</evidence>
<dbReference type="PANTHER" id="PTHR43270:SF8">
    <property type="entry name" value="DI- AND TRIPEPTIDASE DUG2-RELATED"/>
    <property type="match status" value="1"/>
</dbReference>
<feature type="region of interest" description="Disordered" evidence="6">
    <location>
        <begin position="96"/>
        <end position="125"/>
    </location>
</feature>
<dbReference type="AlphaFoldDB" id="A0A0C2J1X3"/>
<dbReference type="GO" id="GO:0006751">
    <property type="term" value="P:glutathione catabolic process"/>
    <property type="evidence" value="ECO:0007669"/>
    <property type="project" value="InterPro"/>
</dbReference>
<dbReference type="InterPro" id="IPR015943">
    <property type="entry name" value="WD40/YVTN_repeat-like_dom_sf"/>
</dbReference>
<evidence type="ECO:0000256" key="3">
    <source>
        <dbReference type="ARBA" id="ARBA00022723"/>
    </source>
</evidence>
<dbReference type="EMBL" id="AWTV01000001">
    <property type="protein sequence ID" value="KIH95316.1"/>
    <property type="molecule type" value="Genomic_DNA"/>
</dbReference>
<dbReference type="PROSITE" id="PS50294">
    <property type="entry name" value="WD_REPEATS_REGION"/>
    <property type="match status" value="1"/>
</dbReference>